<reference evidence="1 2" key="2">
    <citation type="journal article" date="2022" name="Mol. Ecol. Resour.">
        <title>The genomes of chicory, endive, great burdock and yacon provide insights into Asteraceae paleo-polyploidization history and plant inulin production.</title>
        <authorList>
            <person name="Fan W."/>
            <person name="Wang S."/>
            <person name="Wang H."/>
            <person name="Wang A."/>
            <person name="Jiang F."/>
            <person name="Liu H."/>
            <person name="Zhao H."/>
            <person name="Xu D."/>
            <person name="Zhang Y."/>
        </authorList>
    </citation>
    <scope>NUCLEOTIDE SEQUENCE [LARGE SCALE GENOMIC DNA]</scope>
    <source>
        <strain evidence="2">cv. Yunnan</strain>
        <tissue evidence="1">Leaves</tissue>
    </source>
</reference>
<accession>A0ACB9HM57</accession>
<name>A0ACB9HM57_9ASTR</name>
<proteinExistence type="predicted"/>
<protein>
    <submittedName>
        <fullName evidence="1">Uncharacterized protein</fullName>
    </submittedName>
</protein>
<organism evidence="1 2">
    <name type="scientific">Smallanthus sonchifolius</name>
    <dbReference type="NCBI Taxonomy" id="185202"/>
    <lineage>
        <taxon>Eukaryota</taxon>
        <taxon>Viridiplantae</taxon>
        <taxon>Streptophyta</taxon>
        <taxon>Embryophyta</taxon>
        <taxon>Tracheophyta</taxon>
        <taxon>Spermatophyta</taxon>
        <taxon>Magnoliopsida</taxon>
        <taxon>eudicotyledons</taxon>
        <taxon>Gunneridae</taxon>
        <taxon>Pentapetalae</taxon>
        <taxon>asterids</taxon>
        <taxon>campanulids</taxon>
        <taxon>Asterales</taxon>
        <taxon>Asteraceae</taxon>
        <taxon>Asteroideae</taxon>
        <taxon>Heliantheae alliance</taxon>
        <taxon>Millerieae</taxon>
        <taxon>Smallanthus</taxon>
    </lineage>
</organism>
<dbReference type="Proteomes" id="UP001056120">
    <property type="component" value="Linkage Group LG12"/>
</dbReference>
<gene>
    <name evidence="1" type="ORF">L1987_39066</name>
</gene>
<comment type="caution">
    <text evidence="1">The sequence shown here is derived from an EMBL/GenBank/DDBJ whole genome shotgun (WGS) entry which is preliminary data.</text>
</comment>
<evidence type="ECO:0000313" key="1">
    <source>
        <dbReference type="EMBL" id="KAI3796396.1"/>
    </source>
</evidence>
<reference evidence="2" key="1">
    <citation type="journal article" date="2022" name="Mol. Ecol. Resour.">
        <title>The genomes of chicory, endive, great burdock and yacon provide insights into Asteraceae palaeo-polyploidization history and plant inulin production.</title>
        <authorList>
            <person name="Fan W."/>
            <person name="Wang S."/>
            <person name="Wang H."/>
            <person name="Wang A."/>
            <person name="Jiang F."/>
            <person name="Liu H."/>
            <person name="Zhao H."/>
            <person name="Xu D."/>
            <person name="Zhang Y."/>
        </authorList>
    </citation>
    <scope>NUCLEOTIDE SEQUENCE [LARGE SCALE GENOMIC DNA]</scope>
    <source>
        <strain evidence="2">cv. Yunnan</strain>
    </source>
</reference>
<sequence length="529" mass="59607">MGDPKTQIVVSKEPGSLPIQCPILTATNYVIWTVKIKAIFRVQGLLETIEPIEGTVIDPKKDGMAIVYLYQAMPEEMMMQVAHLDTAKEIWDALKTRYVGVERVREDRLESLQYEFESLKMKDADSLDDFTSKLSQVASKASTLGKVYEEKDLVRKLMSSVPRRWYLAIVATIEQFADLKTMSFQDAVGRLKAFEERLGGKSTAESSQAGRGKGRGKTGDKDKDKKNEPSQKKDRSKIKCFGCDELGHFASACPTRKKEKNGESNLAQGEGPVLHTITEAREEVVFLKEDRVDPQKYATTPRENNTWILDNGASNHMTGNSEWFSKLNHNTIGKVNLQDEAWVWHARLGHLNFDALKSLSKLAIGLHEIKHPTQVCNSCMVGKQTRSSFPKDSLYRDKTPLELIYADVCGPIAPKTHGGNQYFLLVVDDHTRYMWVFTMKTKDEVANHLIDFVTRVENETGKKIKAIRSDNGGEFTSHMLSDFLNSKGVVHQFITPYTPQQNGVVEIRNRTILGATRSMLKAMSLPQNL</sequence>
<dbReference type="EMBL" id="CM042029">
    <property type="protein sequence ID" value="KAI3796396.1"/>
    <property type="molecule type" value="Genomic_DNA"/>
</dbReference>
<evidence type="ECO:0000313" key="2">
    <source>
        <dbReference type="Proteomes" id="UP001056120"/>
    </source>
</evidence>
<keyword evidence="2" id="KW-1185">Reference proteome</keyword>